<dbReference type="GO" id="GO:0009036">
    <property type="term" value="F:type II site-specific deoxyribonuclease activity"/>
    <property type="evidence" value="ECO:0007669"/>
    <property type="project" value="InterPro"/>
</dbReference>
<dbReference type="EMBL" id="BAFH01000002">
    <property type="protein sequence ID" value="GAB61258.1"/>
    <property type="molecule type" value="Genomic_DNA"/>
</dbReference>
<reference evidence="1 2" key="1">
    <citation type="journal article" date="2012" name="FEBS Lett.">
        <title>Anammox organism KSU-1 expresses a NirK-type copper-containing nitrite reductase instead of a NirS-type with cytochrome cd1.</title>
        <authorList>
            <person name="Hira D."/>
            <person name="Toh H."/>
            <person name="Migita C.T."/>
            <person name="Okubo H."/>
            <person name="Nishiyama T."/>
            <person name="Hattori M."/>
            <person name="Furukawa K."/>
            <person name="Fujii T."/>
        </authorList>
    </citation>
    <scope>NUCLEOTIDE SEQUENCE [LARGE SCALE GENOMIC DNA]</scope>
</reference>
<dbReference type="InterPro" id="IPR043091">
    <property type="entry name" value="Restr_endonucII_AvaI/BsoBI_hel"/>
</dbReference>
<proteinExistence type="predicted"/>
<dbReference type="InterPro" id="IPR015277">
    <property type="entry name" value="Restrct_endonuc_II_AvaI/BsoBI"/>
</dbReference>
<dbReference type="Gene3D" id="3.40.91.10">
    <property type="match status" value="1"/>
</dbReference>
<dbReference type="STRING" id="247490.KSU1_B0401"/>
<dbReference type="Gene3D" id="1.10.238.90">
    <property type="entry name" value="Restriction endonuclease BsobI, helical domain"/>
    <property type="match status" value="1"/>
</dbReference>
<evidence type="ECO:0000313" key="2">
    <source>
        <dbReference type="Proteomes" id="UP000002985"/>
    </source>
</evidence>
<sequence>MRRSNLPHVKSSKDLETTYEAVRAGFVAQALEKNRQATPYVEEARALKVAASTAKTPSDLLNIPDIQSALLTAAGVSDKANNHLLSKDKEEAIKGLIDNFLEPAGKKFVEELVFRFLLIRGDTLDGSMRNIGGVLAQRKLTRSIISALKIAGKSYELLHSETNTWIPMSENDAEIEIFVKGISWKKDNESRTALFNLFVPIVGNNIDLCLFNCAPKNFSNKKIGKDTTNSPHAYIALGELKGGIDPAGADEHWKTAWTALSRIQDAFAKSRHKPYLFFIGAAIESKMATEIWYL</sequence>
<comment type="caution">
    <text evidence="1">The sequence shown here is derived from an EMBL/GenBank/DDBJ whole genome shotgun (WGS) entry which is preliminary data.</text>
</comment>
<accession>I3IHR3</accession>
<dbReference type="GO" id="GO:0003677">
    <property type="term" value="F:DNA binding"/>
    <property type="evidence" value="ECO:0007669"/>
    <property type="project" value="InterPro"/>
</dbReference>
<dbReference type="eggNOG" id="ENOG502Z94D">
    <property type="taxonomic scope" value="Bacteria"/>
</dbReference>
<organism evidence="1 2">
    <name type="scientific">Candidatus Jettenia caeni</name>
    <dbReference type="NCBI Taxonomy" id="247490"/>
    <lineage>
        <taxon>Bacteria</taxon>
        <taxon>Pseudomonadati</taxon>
        <taxon>Planctomycetota</taxon>
        <taxon>Candidatus Brocadiia</taxon>
        <taxon>Candidatus Brocadiales</taxon>
        <taxon>Candidatus Brocadiaceae</taxon>
        <taxon>Candidatus Jettenia</taxon>
    </lineage>
</organism>
<gene>
    <name evidence="1" type="ORF">KSU1_B0401</name>
</gene>
<dbReference type="Proteomes" id="UP000002985">
    <property type="component" value="Unassembled WGS sequence"/>
</dbReference>
<dbReference type="CDD" id="cd22315">
    <property type="entry name" value="BsoBI-like"/>
    <property type="match status" value="1"/>
</dbReference>
<dbReference type="GO" id="GO:0009307">
    <property type="term" value="P:DNA restriction-modification system"/>
    <property type="evidence" value="ECO:0007669"/>
    <property type="project" value="InterPro"/>
</dbReference>
<protein>
    <submittedName>
        <fullName evidence="1">Deoxyribonuclease</fullName>
    </submittedName>
</protein>
<dbReference type="AlphaFoldDB" id="I3IHR3"/>
<dbReference type="Pfam" id="PF09194">
    <property type="entry name" value="Endonuc-BsobI"/>
    <property type="match status" value="1"/>
</dbReference>
<dbReference type="SUPFAM" id="SSF52980">
    <property type="entry name" value="Restriction endonuclease-like"/>
    <property type="match status" value="1"/>
</dbReference>
<evidence type="ECO:0000313" key="1">
    <source>
        <dbReference type="EMBL" id="GAB61258.1"/>
    </source>
</evidence>
<dbReference type="InterPro" id="IPR011335">
    <property type="entry name" value="Restrct_endonuc-II-like"/>
</dbReference>
<name>I3IHR3_9BACT</name>
<keyword evidence="2" id="KW-1185">Reference proteome</keyword>